<organism evidence="4 5">
    <name type="scientific">Mortierella isabellina</name>
    <name type="common">Filamentous fungus</name>
    <name type="synonym">Umbelopsis isabellina</name>
    <dbReference type="NCBI Taxonomy" id="91625"/>
    <lineage>
        <taxon>Eukaryota</taxon>
        <taxon>Fungi</taxon>
        <taxon>Fungi incertae sedis</taxon>
        <taxon>Mucoromycota</taxon>
        <taxon>Mucoromycotina</taxon>
        <taxon>Umbelopsidomycetes</taxon>
        <taxon>Umbelopsidales</taxon>
        <taxon>Umbelopsidaceae</taxon>
        <taxon>Umbelopsis</taxon>
    </lineage>
</organism>
<feature type="domain" description="Yeast cell wall synthesis Kre9/Knh1-like N-terminal" evidence="3">
    <location>
        <begin position="25"/>
        <end position="114"/>
    </location>
</feature>
<dbReference type="PANTHER" id="PTHR40633:SF5">
    <property type="entry name" value="ANCHORED PROTEIN, PUTATIVE (AFU_ORTHOLOGUE AFUA_8G04370)-RELATED"/>
    <property type="match status" value="1"/>
</dbReference>
<sequence length="115" mass="13049">MKFSVIAAVLAIASTVSAAEFGFTSPKENAVYHTGDTVKFAWHDYTSKNESITLVLANQGKAHHWHPYKDIVQLHKPFPTSYDWHIPKGIAKQRYFLVITDDTGSQPFSPYFYVK</sequence>
<dbReference type="InterPro" id="IPR052982">
    <property type="entry name" value="SRP1/TIP1-like"/>
</dbReference>
<evidence type="ECO:0000256" key="1">
    <source>
        <dbReference type="ARBA" id="ARBA00022729"/>
    </source>
</evidence>
<dbReference type="Proteomes" id="UP000654370">
    <property type="component" value="Unassembled WGS sequence"/>
</dbReference>
<evidence type="ECO:0000256" key="2">
    <source>
        <dbReference type="SAM" id="SignalP"/>
    </source>
</evidence>
<keyword evidence="1 2" id="KW-0732">Signal</keyword>
<keyword evidence="5" id="KW-1185">Reference proteome</keyword>
<reference evidence="4" key="1">
    <citation type="submission" date="2020-12" db="EMBL/GenBank/DDBJ databases">
        <title>Metabolic potential, ecology and presence of endohyphal bacteria is reflected in genomic diversity of Mucoromycotina.</title>
        <authorList>
            <person name="Muszewska A."/>
            <person name="Okrasinska A."/>
            <person name="Steczkiewicz K."/>
            <person name="Drgas O."/>
            <person name="Orlowska M."/>
            <person name="Perlinska-Lenart U."/>
            <person name="Aleksandrzak-Piekarczyk T."/>
            <person name="Szatraj K."/>
            <person name="Zielenkiewicz U."/>
            <person name="Pilsyk S."/>
            <person name="Malc E."/>
            <person name="Mieczkowski P."/>
            <person name="Kruszewska J.S."/>
            <person name="Biernat P."/>
            <person name="Pawlowska J."/>
        </authorList>
    </citation>
    <scope>NUCLEOTIDE SEQUENCE</scope>
    <source>
        <strain evidence="4">WA0000067209</strain>
    </source>
</reference>
<dbReference type="AlphaFoldDB" id="A0A8H7PKZ3"/>
<evidence type="ECO:0000313" key="4">
    <source>
        <dbReference type="EMBL" id="KAG2175620.1"/>
    </source>
</evidence>
<protein>
    <recommendedName>
        <fullName evidence="3">Yeast cell wall synthesis Kre9/Knh1-like N-terminal domain-containing protein</fullName>
    </recommendedName>
</protein>
<accession>A0A8H7PKZ3</accession>
<feature type="signal peptide" evidence="2">
    <location>
        <begin position="1"/>
        <end position="18"/>
    </location>
</feature>
<proteinExistence type="predicted"/>
<dbReference type="PANTHER" id="PTHR40633">
    <property type="entry name" value="MATRIX PROTEIN, PUTATIVE (AFU_ORTHOLOGUE AFUA_8G05410)-RELATED"/>
    <property type="match status" value="1"/>
</dbReference>
<dbReference type="OrthoDB" id="2396066at2759"/>
<evidence type="ECO:0000313" key="5">
    <source>
        <dbReference type="Proteomes" id="UP000654370"/>
    </source>
</evidence>
<name>A0A8H7PKZ3_MORIS</name>
<feature type="chain" id="PRO_5034047794" description="Yeast cell wall synthesis Kre9/Knh1-like N-terminal domain-containing protein" evidence="2">
    <location>
        <begin position="19"/>
        <end position="115"/>
    </location>
</feature>
<evidence type="ECO:0000259" key="3">
    <source>
        <dbReference type="Pfam" id="PF10342"/>
    </source>
</evidence>
<dbReference type="EMBL" id="JAEPQZ010000011">
    <property type="protein sequence ID" value="KAG2175620.1"/>
    <property type="molecule type" value="Genomic_DNA"/>
</dbReference>
<comment type="caution">
    <text evidence="4">The sequence shown here is derived from an EMBL/GenBank/DDBJ whole genome shotgun (WGS) entry which is preliminary data.</text>
</comment>
<dbReference type="Pfam" id="PF10342">
    <property type="entry name" value="Kre9_KNH"/>
    <property type="match status" value="1"/>
</dbReference>
<dbReference type="InterPro" id="IPR018466">
    <property type="entry name" value="Kre9/Knh1-like_N"/>
</dbReference>
<gene>
    <name evidence="4" type="ORF">INT43_001267</name>
</gene>